<reference evidence="2 3" key="1">
    <citation type="submission" date="2020-05" db="EMBL/GenBank/DDBJ databases">
        <title>Paenibacillus glebae, sp. nov., Paenibacillus humi sp. nov., Paenibacillus pedi sp. nov., Paenibacillus terrestris sp. nov. and Paenibacillus terricola sp. nov., isolated from a forest top soil sample.</title>
        <authorList>
            <person name="Qi S."/>
            <person name="Carlier A."/>
            <person name="Cnockaert M."/>
            <person name="Vandamme P."/>
        </authorList>
    </citation>
    <scope>NUCLEOTIDE SEQUENCE [LARGE SCALE GENOMIC DNA]</scope>
    <source>
        <strain evidence="2 3">LMG 29502</strain>
    </source>
</reference>
<comment type="caution">
    <text evidence="2">The sequence shown here is derived from an EMBL/GenBank/DDBJ whole genome shotgun (WGS) entry which is preliminary data.</text>
</comment>
<dbReference type="InterPro" id="IPR029044">
    <property type="entry name" value="Nucleotide-diphossugar_trans"/>
</dbReference>
<dbReference type="Gene3D" id="3.90.550.10">
    <property type="entry name" value="Spore Coat Polysaccharide Biosynthesis Protein SpsA, Chain A"/>
    <property type="match status" value="1"/>
</dbReference>
<dbReference type="PANTHER" id="PTHR43630">
    <property type="entry name" value="POLY-BETA-1,6-N-ACETYL-D-GLUCOSAMINE SYNTHASE"/>
    <property type="match status" value="1"/>
</dbReference>
<organism evidence="2 3">
    <name type="scientific">Paenibacillus tritici</name>
    <dbReference type="NCBI Taxonomy" id="1873425"/>
    <lineage>
        <taxon>Bacteria</taxon>
        <taxon>Bacillati</taxon>
        <taxon>Bacillota</taxon>
        <taxon>Bacilli</taxon>
        <taxon>Bacillales</taxon>
        <taxon>Paenibacillaceae</taxon>
        <taxon>Paenibacillus</taxon>
    </lineage>
</organism>
<dbReference type="RefSeq" id="WP_173140212.1">
    <property type="nucleotide sequence ID" value="NZ_JABMKX010000023.1"/>
</dbReference>
<dbReference type="SUPFAM" id="SSF48452">
    <property type="entry name" value="TPR-like"/>
    <property type="match status" value="1"/>
</dbReference>
<feature type="domain" description="Glycosyltransferase 2-like" evidence="1">
    <location>
        <begin position="1"/>
        <end position="101"/>
    </location>
</feature>
<proteinExistence type="predicted"/>
<sequence>MIVKNEAHTLNNCLASVKGIPDEIIIVDTGSTDQTREIAKEWTDQVYDFSWTDDFSAARNASFQYATKQYILWLDADDILLPEQRSKLLQLKETLADHVDAVSMPYEIPQQIDRGVVSYTVRIRLVKRDKGFGWQGVVHEDLATDQPYQYLSSDIKVTHTKSTSGTAASPSRRNLDIYERHLARGYKLTVSDQFHYARECQQHHLYDQAIEFYELCVDHPDVSLENQIFAMHKLATCYVQAGQPHKELELTLKALAKDVPYPAFSCRMGEHFLKQGHIEAAIHWYSTAYLHPMKERYNASVVDTAFQTWLPHEQLAMCYEMLGDAKQADTHRQWAGFYKMGITEKPYKLSKSSSGNTG</sequence>
<gene>
    <name evidence="2" type="ORF">HQN87_28560</name>
</gene>
<name>A0ABX2DYY2_9BACL</name>
<dbReference type="InterPro" id="IPR011990">
    <property type="entry name" value="TPR-like_helical_dom_sf"/>
</dbReference>
<dbReference type="EMBL" id="JABMKX010000023">
    <property type="protein sequence ID" value="NQX49277.1"/>
    <property type="molecule type" value="Genomic_DNA"/>
</dbReference>
<accession>A0ABX2DYY2</accession>
<dbReference type="CDD" id="cd02511">
    <property type="entry name" value="Beta4Glucosyltransferase"/>
    <property type="match status" value="1"/>
</dbReference>
<dbReference type="Gene3D" id="1.25.40.10">
    <property type="entry name" value="Tetratricopeptide repeat domain"/>
    <property type="match status" value="1"/>
</dbReference>
<evidence type="ECO:0000313" key="2">
    <source>
        <dbReference type="EMBL" id="NQX49277.1"/>
    </source>
</evidence>
<dbReference type="Proteomes" id="UP000711047">
    <property type="component" value="Unassembled WGS sequence"/>
</dbReference>
<dbReference type="InterPro" id="IPR001173">
    <property type="entry name" value="Glyco_trans_2-like"/>
</dbReference>
<protein>
    <submittedName>
        <fullName evidence="2">Glycosyltransferase family 2 protein</fullName>
    </submittedName>
</protein>
<keyword evidence="3" id="KW-1185">Reference proteome</keyword>
<evidence type="ECO:0000259" key="1">
    <source>
        <dbReference type="Pfam" id="PF00535"/>
    </source>
</evidence>
<dbReference type="SUPFAM" id="SSF53448">
    <property type="entry name" value="Nucleotide-diphospho-sugar transferases"/>
    <property type="match status" value="1"/>
</dbReference>
<evidence type="ECO:0000313" key="3">
    <source>
        <dbReference type="Proteomes" id="UP000711047"/>
    </source>
</evidence>
<dbReference type="Pfam" id="PF00535">
    <property type="entry name" value="Glycos_transf_2"/>
    <property type="match status" value="1"/>
</dbReference>
<dbReference type="PANTHER" id="PTHR43630:SF2">
    <property type="entry name" value="GLYCOSYLTRANSFERASE"/>
    <property type="match status" value="1"/>
</dbReference>